<dbReference type="EMBL" id="RDBE01000007">
    <property type="protein sequence ID" value="RLV49220.1"/>
    <property type="molecule type" value="Genomic_DNA"/>
</dbReference>
<reference evidence="1 2" key="1">
    <citation type="submission" date="2018-10" db="EMBL/GenBank/DDBJ databases">
        <title>Marmoricola sp. 4Q3S-7 whole genome shotgun sequence.</title>
        <authorList>
            <person name="Li F."/>
        </authorList>
    </citation>
    <scope>NUCLEOTIDE SEQUENCE [LARGE SCALE GENOMIC DNA]</scope>
    <source>
        <strain evidence="1 2">4Q3S-7</strain>
    </source>
</reference>
<evidence type="ECO:0000313" key="1">
    <source>
        <dbReference type="EMBL" id="RLV49220.1"/>
    </source>
</evidence>
<sequence>MGGRRPVGCVLRVETGVAVVLTDAGERRASYGARMLATVARDRASAPKPGDWVTLCTWPDGRVTLEECLTPRVARVLPFRR</sequence>
<dbReference type="AlphaFoldDB" id="A0A3L8P1A1"/>
<name>A0A3L8P1A1_9ACTN</name>
<comment type="caution">
    <text evidence="1">The sequence shown here is derived from an EMBL/GenBank/DDBJ whole genome shotgun (WGS) entry which is preliminary data.</text>
</comment>
<keyword evidence="2" id="KW-1185">Reference proteome</keyword>
<accession>A0A3L8P1A1</accession>
<proteinExistence type="predicted"/>
<protein>
    <submittedName>
        <fullName evidence="1">Uncharacterized protein</fullName>
    </submittedName>
</protein>
<evidence type="ECO:0000313" key="2">
    <source>
        <dbReference type="Proteomes" id="UP000281708"/>
    </source>
</evidence>
<dbReference type="Proteomes" id="UP000281708">
    <property type="component" value="Unassembled WGS sequence"/>
</dbReference>
<gene>
    <name evidence="1" type="ORF">D9V37_11755</name>
</gene>
<organism evidence="1 2">
    <name type="scientific">Nocardioides mangrovicus</name>
    <dbReference type="NCBI Taxonomy" id="2478913"/>
    <lineage>
        <taxon>Bacteria</taxon>
        <taxon>Bacillati</taxon>
        <taxon>Actinomycetota</taxon>
        <taxon>Actinomycetes</taxon>
        <taxon>Propionibacteriales</taxon>
        <taxon>Nocardioidaceae</taxon>
        <taxon>Nocardioides</taxon>
    </lineage>
</organism>